<comment type="caution">
    <text evidence="3">The sequence shown here is derived from an EMBL/GenBank/DDBJ whole genome shotgun (WGS) entry which is preliminary data.</text>
</comment>
<name>A0A9X2RE44_9BACT</name>
<accession>A0A9X2RE44</accession>
<dbReference type="EMBL" id="JANDBC010000001">
    <property type="protein sequence ID" value="MCP9289978.1"/>
    <property type="molecule type" value="Genomic_DNA"/>
</dbReference>
<reference evidence="3" key="1">
    <citation type="submission" date="2022-06" db="EMBL/GenBank/DDBJ databases">
        <title>Gracilimonas sp. CAU 1638 isolated from sea sediment.</title>
        <authorList>
            <person name="Kim W."/>
        </authorList>
    </citation>
    <scope>NUCLEOTIDE SEQUENCE</scope>
    <source>
        <strain evidence="3">CAU 1638</strain>
    </source>
</reference>
<evidence type="ECO:0000313" key="4">
    <source>
        <dbReference type="Proteomes" id="UP001139125"/>
    </source>
</evidence>
<dbReference type="RefSeq" id="WP_255131622.1">
    <property type="nucleotide sequence ID" value="NZ_JANDBC010000001.1"/>
</dbReference>
<feature type="domain" description="Aldehyde dehydrogenase" evidence="2">
    <location>
        <begin position="29"/>
        <end position="255"/>
    </location>
</feature>
<evidence type="ECO:0000256" key="1">
    <source>
        <dbReference type="ARBA" id="ARBA00023002"/>
    </source>
</evidence>
<dbReference type="PANTHER" id="PTHR11699">
    <property type="entry name" value="ALDEHYDE DEHYDROGENASE-RELATED"/>
    <property type="match status" value="1"/>
</dbReference>
<proteinExistence type="predicted"/>
<dbReference type="InterPro" id="IPR016161">
    <property type="entry name" value="Ald_DH/histidinol_DH"/>
</dbReference>
<dbReference type="Pfam" id="PF00171">
    <property type="entry name" value="Aldedh"/>
    <property type="match status" value="1"/>
</dbReference>
<organism evidence="3 4">
    <name type="scientific">Gracilimonas sediminicola</name>
    <dbReference type="NCBI Taxonomy" id="2952158"/>
    <lineage>
        <taxon>Bacteria</taxon>
        <taxon>Pseudomonadati</taxon>
        <taxon>Balneolota</taxon>
        <taxon>Balneolia</taxon>
        <taxon>Balneolales</taxon>
        <taxon>Balneolaceae</taxon>
        <taxon>Gracilimonas</taxon>
    </lineage>
</organism>
<dbReference type="InterPro" id="IPR015590">
    <property type="entry name" value="Aldehyde_DH_dom"/>
</dbReference>
<dbReference type="AlphaFoldDB" id="A0A9X2RE44"/>
<evidence type="ECO:0000259" key="2">
    <source>
        <dbReference type="Pfam" id="PF00171"/>
    </source>
</evidence>
<protein>
    <submittedName>
        <fullName evidence="3">Aldehyde dehydrogenase family protein</fullName>
    </submittedName>
</protein>
<dbReference type="InterPro" id="IPR016162">
    <property type="entry name" value="Ald_DH_N"/>
</dbReference>
<dbReference type="SUPFAM" id="SSF53720">
    <property type="entry name" value="ALDH-like"/>
    <property type="match status" value="1"/>
</dbReference>
<keyword evidence="1" id="KW-0560">Oxidoreductase</keyword>
<keyword evidence="4" id="KW-1185">Reference proteome</keyword>
<sequence length="289" mass="32199">MSDSRIDVKKTYKMYLGGNFPRSESGRTYKVYDGDKNLLANACQGSRKDFRDAVKIARGAFSGWSARSAYNRGQILYRIAEMLEDRRDQFMKELGPIGFKTAEAEADINASIDRLIYYAGWADKYQQVFGSINPVASSHFNFSLLEPTGVVAAFAPEKSPLLGLASVIAPIIVGGNTCVVLASEEYPLPAISFAEVLNSSDVPGGVVNILTGFREELSEHFSTHMDVNAMVYTDKLPQEMKKSIDENASLNVKRIINKPIDDWYSEEAQSPYFLTNFQETKTTWHPVGF</sequence>
<dbReference type="Gene3D" id="3.40.605.10">
    <property type="entry name" value="Aldehyde Dehydrogenase, Chain A, domain 1"/>
    <property type="match status" value="1"/>
</dbReference>
<dbReference type="GO" id="GO:0016491">
    <property type="term" value="F:oxidoreductase activity"/>
    <property type="evidence" value="ECO:0007669"/>
    <property type="project" value="UniProtKB-KW"/>
</dbReference>
<dbReference type="Proteomes" id="UP001139125">
    <property type="component" value="Unassembled WGS sequence"/>
</dbReference>
<evidence type="ECO:0000313" key="3">
    <source>
        <dbReference type="EMBL" id="MCP9289978.1"/>
    </source>
</evidence>
<gene>
    <name evidence="3" type="ORF">NM125_00130</name>
</gene>